<dbReference type="Gene3D" id="3.10.350.10">
    <property type="entry name" value="LysM domain"/>
    <property type="match status" value="2"/>
</dbReference>
<evidence type="ECO:0000313" key="5">
    <source>
        <dbReference type="EMBL" id="MDP5275557.1"/>
    </source>
</evidence>
<dbReference type="PANTHER" id="PTHR46066">
    <property type="entry name" value="CHITINASE DOMAIN-CONTAINING PROTEIN 1 FAMILY MEMBER"/>
    <property type="match status" value="1"/>
</dbReference>
<accession>A0ABT9J1R9</accession>
<dbReference type="InterPro" id="IPR018392">
    <property type="entry name" value="LysM"/>
</dbReference>
<evidence type="ECO:0000256" key="1">
    <source>
        <dbReference type="ARBA" id="ARBA00022801"/>
    </source>
</evidence>
<evidence type="ECO:0000313" key="6">
    <source>
        <dbReference type="Proteomes" id="UP001231941"/>
    </source>
</evidence>
<dbReference type="SMART" id="SM00636">
    <property type="entry name" value="Glyco_18"/>
    <property type="match status" value="1"/>
</dbReference>
<dbReference type="SUPFAM" id="SSF51445">
    <property type="entry name" value="(Trans)glycosidases"/>
    <property type="match status" value="1"/>
</dbReference>
<evidence type="ECO:0000256" key="2">
    <source>
        <dbReference type="ARBA" id="ARBA00023295"/>
    </source>
</evidence>
<dbReference type="CDD" id="cd00118">
    <property type="entry name" value="LysM"/>
    <property type="match status" value="2"/>
</dbReference>
<keyword evidence="6" id="KW-1185">Reference proteome</keyword>
<dbReference type="CDD" id="cd02874">
    <property type="entry name" value="GH18_CFLE_spore_hydrolase"/>
    <property type="match status" value="1"/>
</dbReference>
<feature type="domain" description="LysM" evidence="3">
    <location>
        <begin position="2"/>
        <end position="46"/>
    </location>
</feature>
<dbReference type="PROSITE" id="PS51782">
    <property type="entry name" value="LYSM"/>
    <property type="match status" value="2"/>
</dbReference>
<dbReference type="Gene3D" id="3.10.50.10">
    <property type="match status" value="1"/>
</dbReference>
<dbReference type="PROSITE" id="PS51910">
    <property type="entry name" value="GH18_2"/>
    <property type="match status" value="1"/>
</dbReference>
<organism evidence="5 6">
    <name type="scientific">Chengkuizengella axinellae</name>
    <dbReference type="NCBI Taxonomy" id="3064388"/>
    <lineage>
        <taxon>Bacteria</taxon>
        <taxon>Bacillati</taxon>
        <taxon>Bacillota</taxon>
        <taxon>Bacilli</taxon>
        <taxon>Bacillales</taxon>
        <taxon>Paenibacillaceae</taxon>
        <taxon>Chengkuizengella</taxon>
    </lineage>
</organism>
<dbReference type="InterPro" id="IPR029070">
    <property type="entry name" value="Chitinase_insertion_sf"/>
</dbReference>
<dbReference type="SUPFAM" id="SSF54106">
    <property type="entry name" value="LysM domain"/>
    <property type="match status" value="2"/>
</dbReference>
<protein>
    <submittedName>
        <fullName evidence="5">Glycoside hydrolase family 18 protein</fullName>
    </submittedName>
</protein>
<name>A0ABT9J1R9_9BACL</name>
<dbReference type="RefSeq" id="WP_305992863.1">
    <property type="nucleotide sequence ID" value="NZ_JAVAMP010000008.1"/>
</dbReference>
<keyword evidence="2" id="KW-0326">Glycosidase</keyword>
<dbReference type="Gene3D" id="3.20.20.80">
    <property type="entry name" value="Glycosidases"/>
    <property type="match status" value="1"/>
</dbReference>
<keyword evidence="1 5" id="KW-0378">Hydrolase</keyword>
<proteinExistence type="predicted"/>
<dbReference type="InterPro" id="IPR001223">
    <property type="entry name" value="Glyco_hydro18_cat"/>
</dbReference>
<dbReference type="InterPro" id="IPR041704">
    <property type="entry name" value="CFLE_GH18"/>
</dbReference>
<dbReference type="Proteomes" id="UP001231941">
    <property type="component" value="Unassembled WGS sequence"/>
</dbReference>
<evidence type="ECO:0000259" key="4">
    <source>
        <dbReference type="PROSITE" id="PS51910"/>
    </source>
</evidence>
<evidence type="ECO:0000259" key="3">
    <source>
        <dbReference type="PROSITE" id="PS51782"/>
    </source>
</evidence>
<comment type="caution">
    <text evidence="5">The sequence shown here is derived from an EMBL/GenBank/DDBJ whole genome shotgun (WGS) entry which is preliminary data.</text>
</comment>
<dbReference type="Pfam" id="PF01476">
    <property type="entry name" value="LysM"/>
    <property type="match status" value="2"/>
</dbReference>
<sequence>MQIHVVQSGDSLYSIANMYTITPDVITAANQIEADQTLVVGQTLVIPIQGSYYWVKPRDNLYSIAQKFGLNFNALSQINQWPIERPLPVGFRLYIPPQPKRMGTFKAYIEPRDGVSEVLKNAAREAAPYLTYIAPYSFQVNEGGSLTPPSLDDLGSIAAEDGALLMMVISNLSGAQFSPEIASNIFYNKELQDTFINNIVLTAKQLGFSHIVFNFELIRAEDREAYNQFLRNATKVLHEEGFLVSTTLAPKTSAEQTGLWNVAHDYKAHGEIVDYVFIMTYDWGNWAGPPMPVSPINEVRKVLEYALSEIPAHKIIMGQNLYGYDWTLPYEPGGEFAKALSPQGAINLARERNEAIQFDDVAQAPFFKYIDDLGNEHEVWFEDARSIQAKFNLIKELNLAGMGYWKLGLSFPQNWLLLGDNFNVSKLM</sequence>
<feature type="domain" description="GH18" evidence="4">
    <location>
        <begin position="103"/>
        <end position="428"/>
    </location>
</feature>
<dbReference type="GO" id="GO:0016787">
    <property type="term" value="F:hydrolase activity"/>
    <property type="evidence" value="ECO:0007669"/>
    <property type="project" value="UniProtKB-KW"/>
</dbReference>
<dbReference type="PANTHER" id="PTHR46066:SF2">
    <property type="entry name" value="CHITINASE DOMAIN-CONTAINING PROTEIN 1"/>
    <property type="match status" value="1"/>
</dbReference>
<dbReference type="SMART" id="SM00257">
    <property type="entry name" value="LysM"/>
    <property type="match status" value="2"/>
</dbReference>
<dbReference type="InterPro" id="IPR011583">
    <property type="entry name" value="Chitinase_II/V-like_cat"/>
</dbReference>
<reference evidence="5 6" key="1">
    <citation type="submission" date="2023-08" db="EMBL/GenBank/DDBJ databases">
        <authorList>
            <person name="Park J.-S."/>
        </authorList>
    </citation>
    <scope>NUCLEOTIDE SEQUENCE [LARGE SCALE GENOMIC DNA]</scope>
    <source>
        <strain evidence="5 6">2205SS18-9</strain>
    </source>
</reference>
<dbReference type="EMBL" id="JAVAMP010000008">
    <property type="protein sequence ID" value="MDP5275557.1"/>
    <property type="molecule type" value="Genomic_DNA"/>
</dbReference>
<dbReference type="InterPro" id="IPR036779">
    <property type="entry name" value="LysM_dom_sf"/>
</dbReference>
<dbReference type="InterPro" id="IPR017853">
    <property type="entry name" value="GH"/>
</dbReference>
<feature type="domain" description="LysM" evidence="3">
    <location>
        <begin position="51"/>
        <end position="95"/>
    </location>
</feature>
<gene>
    <name evidence="5" type="ORF">Q5Y73_15715</name>
</gene>
<dbReference type="Pfam" id="PF00704">
    <property type="entry name" value="Glyco_hydro_18"/>
    <property type="match status" value="1"/>
</dbReference>